<feature type="chain" id="PRO_5044801115" description="Envelope glycoprotein E" evidence="2">
    <location>
        <begin position="18"/>
        <end position="426"/>
    </location>
</feature>
<keyword evidence="2" id="KW-0732">Signal</keyword>
<evidence type="ECO:0000256" key="1">
    <source>
        <dbReference type="SAM" id="Phobius"/>
    </source>
</evidence>
<evidence type="ECO:0000313" key="4">
    <source>
        <dbReference type="Proteomes" id="UP001634394"/>
    </source>
</evidence>
<dbReference type="EMBL" id="JBJQND010000004">
    <property type="protein sequence ID" value="KAL3880974.1"/>
    <property type="molecule type" value="Genomic_DNA"/>
</dbReference>
<comment type="caution">
    <text evidence="3">The sequence shown here is derived from an EMBL/GenBank/DDBJ whole genome shotgun (WGS) entry which is preliminary data.</text>
</comment>
<organism evidence="3 4">
    <name type="scientific">Sinanodonta woodiana</name>
    <name type="common">Chinese pond mussel</name>
    <name type="synonym">Anodonta woodiana</name>
    <dbReference type="NCBI Taxonomy" id="1069815"/>
    <lineage>
        <taxon>Eukaryota</taxon>
        <taxon>Metazoa</taxon>
        <taxon>Spiralia</taxon>
        <taxon>Lophotrochozoa</taxon>
        <taxon>Mollusca</taxon>
        <taxon>Bivalvia</taxon>
        <taxon>Autobranchia</taxon>
        <taxon>Heteroconchia</taxon>
        <taxon>Palaeoheterodonta</taxon>
        <taxon>Unionida</taxon>
        <taxon>Unionoidea</taxon>
        <taxon>Unionidae</taxon>
        <taxon>Unioninae</taxon>
        <taxon>Sinanodonta</taxon>
    </lineage>
</organism>
<reference evidence="3 4" key="1">
    <citation type="submission" date="2024-11" db="EMBL/GenBank/DDBJ databases">
        <title>Chromosome-level genome assembly of the freshwater bivalve Anodonta woodiana.</title>
        <authorList>
            <person name="Chen X."/>
        </authorList>
    </citation>
    <scope>NUCLEOTIDE SEQUENCE [LARGE SCALE GENOMIC DNA]</scope>
    <source>
        <strain evidence="3">MN2024</strain>
        <tissue evidence="3">Gills</tissue>
    </source>
</reference>
<sequence length="426" mass="48330">MTIHTLWIFAFCLPTVAELTETLLPEHKLYVTDELSQNAFVINTWTYRGFSLYVTVRKGNKTLLNVLFDGVSSNGQKNRLLLEYNNSTREVSLLLNNVTIYDEGVYQISTSIYIDKESDIIYNTWKVQLHVLDTREIKQGYVGDNILVTEFVQESIFFPRLYHNNEVIAIVRDSDCDVSTNSPFYGRIWCSKGEEYNTIRIEINNVVENDTGLYRVITESSLTERCFLNITGTYINNKSALSISTPPDRFHENSTEQLSNITLSTTIHLGTVVNRAHSLSVPIYVIPVIIGAVGLINLIGFLLWRQRRKIDNRKGEEHIPQHDLDPGLYLTPISLEPPLLVSTCQETKTGLSNMAQKKTLDPCTLSTHATQMISMDGYEVIDISYEDPEITPEQEEIIHDSTGNCITTYSDTSGYLTVMARIETTV</sequence>
<proteinExistence type="predicted"/>
<keyword evidence="4" id="KW-1185">Reference proteome</keyword>
<dbReference type="InterPro" id="IPR013783">
    <property type="entry name" value="Ig-like_fold"/>
</dbReference>
<protein>
    <recommendedName>
        <fullName evidence="5">Envelope glycoprotein E</fullName>
    </recommendedName>
</protein>
<gene>
    <name evidence="3" type="ORF">ACJMK2_033175</name>
</gene>
<evidence type="ECO:0008006" key="5">
    <source>
        <dbReference type="Google" id="ProtNLM"/>
    </source>
</evidence>
<evidence type="ECO:0000256" key="2">
    <source>
        <dbReference type="SAM" id="SignalP"/>
    </source>
</evidence>
<name>A0ABD3X3Z7_SINWO</name>
<dbReference type="Gene3D" id="2.60.40.10">
    <property type="entry name" value="Immunoglobulins"/>
    <property type="match status" value="1"/>
</dbReference>
<dbReference type="Proteomes" id="UP001634394">
    <property type="component" value="Unassembled WGS sequence"/>
</dbReference>
<keyword evidence="1" id="KW-0812">Transmembrane</keyword>
<accession>A0ABD3X3Z7</accession>
<evidence type="ECO:0000313" key="3">
    <source>
        <dbReference type="EMBL" id="KAL3880974.1"/>
    </source>
</evidence>
<dbReference type="AlphaFoldDB" id="A0ABD3X3Z7"/>
<keyword evidence="1" id="KW-0472">Membrane</keyword>
<feature type="transmembrane region" description="Helical" evidence="1">
    <location>
        <begin position="283"/>
        <end position="304"/>
    </location>
</feature>
<feature type="signal peptide" evidence="2">
    <location>
        <begin position="1"/>
        <end position="17"/>
    </location>
</feature>
<keyword evidence="1" id="KW-1133">Transmembrane helix</keyword>